<comment type="caution">
    <text evidence="1">The sequence shown here is derived from an EMBL/GenBank/DDBJ whole genome shotgun (WGS) entry which is preliminary data.</text>
</comment>
<evidence type="ECO:0000313" key="1">
    <source>
        <dbReference type="EMBL" id="MFC6385186.1"/>
    </source>
</evidence>
<evidence type="ECO:0000313" key="2">
    <source>
        <dbReference type="Proteomes" id="UP001596267"/>
    </source>
</evidence>
<accession>A0ABW1W9F3</accession>
<evidence type="ECO:0008006" key="3">
    <source>
        <dbReference type="Google" id="ProtNLM"/>
    </source>
</evidence>
<reference evidence="2" key="1">
    <citation type="journal article" date="2019" name="Int. J. Syst. Evol. Microbiol.">
        <title>The Global Catalogue of Microorganisms (GCM) 10K type strain sequencing project: providing services to taxonomists for standard genome sequencing and annotation.</title>
        <authorList>
            <consortium name="The Broad Institute Genomics Platform"/>
            <consortium name="The Broad Institute Genome Sequencing Center for Infectious Disease"/>
            <person name="Wu L."/>
            <person name="Ma J."/>
        </authorList>
    </citation>
    <scope>NUCLEOTIDE SEQUENCE [LARGE SCALE GENOMIC DNA]</scope>
    <source>
        <strain evidence="2">CCUG 42001</strain>
    </source>
</reference>
<keyword evidence="2" id="KW-1185">Reference proteome</keyword>
<dbReference type="EMBL" id="JBHSTQ010000001">
    <property type="protein sequence ID" value="MFC6385186.1"/>
    <property type="molecule type" value="Genomic_DNA"/>
</dbReference>
<organism evidence="1 2">
    <name type="scientific">Sporolactobacillus kofuensis</name>
    <dbReference type="NCBI Taxonomy" id="269672"/>
    <lineage>
        <taxon>Bacteria</taxon>
        <taxon>Bacillati</taxon>
        <taxon>Bacillota</taxon>
        <taxon>Bacilli</taxon>
        <taxon>Bacillales</taxon>
        <taxon>Sporolactobacillaceae</taxon>
        <taxon>Sporolactobacillus</taxon>
    </lineage>
</organism>
<dbReference type="Proteomes" id="UP001596267">
    <property type="component" value="Unassembled WGS sequence"/>
</dbReference>
<name>A0ABW1W9F3_9BACL</name>
<sequence>MVEVIRIRLRKKKDDDLRVAFENINEDKSDLIRAALRAYLFDRAERPSMLVSRKPVLKLEKKEKPDYAVTDGLDDLLNNF</sequence>
<gene>
    <name evidence="1" type="ORF">ACFP7A_01115</name>
</gene>
<proteinExistence type="predicted"/>
<dbReference type="RefSeq" id="WP_253077297.1">
    <property type="nucleotide sequence ID" value="NZ_JAMXWN010000019.1"/>
</dbReference>
<protein>
    <recommendedName>
        <fullName evidence="3">Ribbon-helix-helix protein CopG domain-containing protein</fullName>
    </recommendedName>
</protein>